<sequence length="193" mass="22044">MAKCLDLSKAEMHYYAANITKAVIQQGASFGAFDTETNQICGLAFGELGNYTYPEFEEKPKSLKIQYLLRLEDYLESNLKDDLGTSNYLIADPIVVVPKYSNRRIATKILYRQLQFCVDRGIELSVGFATSVKALSIDARMGYKCKKKYDMLSYRDRCTGKAVFAKAELKDNCIHLMYKCVEDYKKEQSNSRL</sequence>
<dbReference type="HOGENOM" id="CLU_106763_0_0_1"/>
<reference evidence="1" key="3">
    <citation type="submission" date="2025-09" db="UniProtKB">
        <authorList>
            <consortium name="Ensembl"/>
        </authorList>
    </citation>
    <scope>IDENTIFICATION</scope>
</reference>
<dbReference type="Proteomes" id="UP000007875">
    <property type="component" value="Unassembled WGS sequence"/>
</dbReference>
<evidence type="ECO:0000313" key="2">
    <source>
        <dbReference type="Proteomes" id="UP000007875"/>
    </source>
</evidence>
<accession>H2ZMU2</accession>
<dbReference type="Gene3D" id="3.40.630.30">
    <property type="match status" value="1"/>
</dbReference>
<dbReference type="InParanoid" id="H2ZMU2"/>
<dbReference type="AlphaFoldDB" id="H2ZMU2"/>
<reference evidence="1" key="2">
    <citation type="submission" date="2025-08" db="UniProtKB">
        <authorList>
            <consortium name="Ensembl"/>
        </authorList>
    </citation>
    <scope>IDENTIFICATION</scope>
</reference>
<keyword evidence="2" id="KW-1185">Reference proteome</keyword>
<dbReference type="Ensembl" id="ENSCSAVT00000019115.1">
    <property type="protein sequence ID" value="ENSCSAVP00000018908.1"/>
    <property type="gene ID" value="ENSCSAVG00000011105.1"/>
</dbReference>
<evidence type="ECO:0000313" key="1">
    <source>
        <dbReference type="Ensembl" id="ENSCSAVP00000018908.1"/>
    </source>
</evidence>
<name>H2ZMU2_CIOSA</name>
<dbReference type="InterPro" id="IPR016181">
    <property type="entry name" value="Acyl_CoA_acyltransferase"/>
</dbReference>
<dbReference type="eggNOG" id="ENOG502SFIM">
    <property type="taxonomic scope" value="Eukaryota"/>
</dbReference>
<dbReference type="GeneTree" id="ENSGT00390000017988"/>
<organism evidence="1 2">
    <name type="scientific">Ciona savignyi</name>
    <name type="common">Pacific transparent sea squirt</name>
    <dbReference type="NCBI Taxonomy" id="51511"/>
    <lineage>
        <taxon>Eukaryota</taxon>
        <taxon>Metazoa</taxon>
        <taxon>Chordata</taxon>
        <taxon>Tunicata</taxon>
        <taxon>Ascidiacea</taxon>
        <taxon>Phlebobranchia</taxon>
        <taxon>Cionidae</taxon>
        <taxon>Ciona</taxon>
    </lineage>
</organism>
<proteinExistence type="predicted"/>
<reference evidence="2" key="1">
    <citation type="submission" date="2003-08" db="EMBL/GenBank/DDBJ databases">
        <authorList>
            <person name="Birren B."/>
            <person name="Nusbaum C."/>
            <person name="Abebe A."/>
            <person name="Abouelleil A."/>
            <person name="Adekoya E."/>
            <person name="Ait-zahra M."/>
            <person name="Allen N."/>
            <person name="Allen T."/>
            <person name="An P."/>
            <person name="Anderson M."/>
            <person name="Anderson S."/>
            <person name="Arachchi H."/>
            <person name="Armbruster J."/>
            <person name="Bachantsang P."/>
            <person name="Baldwin J."/>
            <person name="Barry A."/>
            <person name="Bayul T."/>
            <person name="Blitshsteyn B."/>
            <person name="Bloom T."/>
            <person name="Blye J."/>
            <person name="Boguslavskiy L."/>
            <person name="Borowsky M."/>
            <person name="Boukhgalter B."/>
            <person name="Brunache A."/>
            <person name="Butler J."/>
            <person name="Calixte N."/>
            <person name="Calvo S."/>
            <person name="Camarata J."/>
            <person name="Campo K."/>
            <person name="Chang J."/>
            <person name="Cheshatsang Y."/>
            <person name="Citroen M."/>
            <person name="Collymore A."/>
            <person name="Considine T."/>
            <person name="Cook A."/>
            <person name="Cooke P."/>
            <person name="Corum B."/>
            <person name="Cuomo C."/>
            <person name="David R."/>
            <person name="Dawoe T."/>
            <person name="Degray S."/>
            <person name="Dodge S."/>
            <person name="Dooley K."/>
            <person name="Dorje P."/>
            <person name="Dorjee K."/>
            <person name="Dorris L."/>
            <person name="Duffey N."/>
            <person name="Dupes A."/>
            <person name="Elkins T."/>
            <person name="Engels R."/>
            <person name="Erickson J."/>
            <person name="Farina A."/>
            <person name="Faro S."/>
            <person name="Ferreira P."/>
            <person name="Fischer H."/>
            <person name="Fitzgerald M."/>
            <person name="Foley K."/>
            <person name="Gage D."/>
            <person name="Galagan J."/>
            <person name="Gearin G."/>
            <person name="Gnerre S."/>
            <person name="Gnirke A."/>
            <person name="Goyette A."/>
            <person name="Graham J."/>
            <person name="Grandbois E."/>
            <person name="Gyaltsen K."/>
            <person name="Hafez N."/>
            <person name="Hagopian D."/>
            <person name="Hagos B."/>
            <person name="Hall J."/>
            <person name="Hatcher B."/>
            <person name="Heller A."/>
            <person name="Higgins H."/>
            <person name="Honan T."/>
            <person name="Horn A."/>
            <person name="Houde N."/>
            <person name="Hughes L."/>
            <person name="Hulme W."/>
            <person name="Husby E."/>
            <person name="Iliev I."/>
            <person name="Jaffe D."/>
            <person name="Jones C."/>
            <person name="Kamal M."/>
            <person name="Kamat A."/>
            <person name="Kamvysselis M."/>
            <person name="Karlsson E."/>
            <person name="Kells C."/>
            <person name="Kieu A."/>
            <person name="Kisner P."/>
            <person name="Kodira C."/>
            <person name="Kulbokas E."/>
            <person name="Labutti K."/>
            <person name="Lama D."/>
            <person name="Landers T."/>
            <person name="Leger J."/>
            <person name="Levine S."/>
            <person name="Lewis D."/>
            <person name="Lewis T."/>
            <person name="Lindblad-toh K."/>
            <person name="Liu X."/>
            <person name="Lokyitsang T."/>
            <person name="Lokyitsang Y."/>
            <person name="Lucien O."/>
            <person name="Lui A."/>
            <person name="Ma L.J."/>
            <person name="Mabbitt R."/>
            <person name="Macdonald J."/>
            <person name="Maclean C."/>
            <person name="Major J."/>
            <person name="Manning J."/>
            <person name="Marabella R."/>
            <person name="Maru K."/>
            <person name="Matthews C."/>
            <person name="Mauceli E."/>
            <person name="Mccarthy M."/>
            <person name="Mcdonough S."/>
            <person name="Mcghee T."/>
            <person name="Meldrim J."/>
            <person name="Meneus L."/>
            <person name="Mesirov J."/>
            <person name="Mihalev A."/>
            <person name="Mihova T."/>
            <person name="Mikkelsen T."/>
            <person name="Mlenga V."/>
            <person name="Moru K."/>
            <person name="Mozes J."/>
            <person name="Mulrain L."/>
            <person name="Munson G."/>
            <person name="Naylor J."/>
            <person name="Newes C."/>
            <person name="Nguyen C."/>
            <person name="Nguyen N."/>
            <person name="Nguyen T."/>
            <person name="Nicol R."/>
            <person name="Nielsen C."/>
            <person name="Nizzari M."/>
            <person name="Norbu C."/>
            <person name="Norbu N."/>
            <person name="O'donnell P."/>
            <person name="Okoawo O."/>
            <person name="O'leary S."/>
            <person name="Omotosho B."/>
            <person name="O'neill K."/>
            <person name="Osman S."/>
            <person name="Parker S."/>
            <person name="Perrin D."/>
            <person name="Phunkhang P."/>
            <person name="Piqani B."/>
            <person name="Purcell S."/>
            <person name="Rachupka T."/>
            <person name="Ramasamy U."/>
            <person name="Rameau R."/>
            <person name="Ray V."/>
            <person name="Raymond C."/>
            <person name="Retta R."/>
            <person name="Richardson S."/>
            <person name="Rise C."/>
            <person name="Rodriguez J."/>
            <person name="Rogers J."/>
            <person name="Rogov P."/>
            <person name="Rutman M."/>
            <person name="Schupbach R."/>
            <person name="Seaman C."/>
            <person name="Settipalli S."/>
            <person name="Sharpe T."/>
            <person name="Sheridan J."/>
            <person name="Sherpa N."/>
            <person name="Shi J."/>
            <person name="Smirnov S."/>
            <person name="Smith C."/>
            <person name="Sougnez C."/>
            <person name="Spencer B."/>
            <person name="Stalker J."/>
            <person name="Stange-thomann N."/>
            <person name="Stavropoulos S."/>
            <person name="Stetson K."/>
            <person name="Stone C."/>
            <person name="Stone S."/>
            <person name="Stubbs M."/>
            <person name="Talamas J."/>
            <person name="Tchuinga P."/>
            <person name="Tenzing P."/>
            <person name="Tesfaye S."/>
            <person name="Theodore J."/>
            <person name="Thoulutsang Y."/>
            <person name="Topham K."/>
            <person name="Towey S."/>
            <person name="Tsamla T."/>
            <person name="Tsomo N."/>
            <person name="Vallee D."/>
            <person name="Vassiliev H."/>
            <person name="Venkataraman V."/>
            <person name="Vinson J."/>
            <person name="Vo A."/>
            <person name="Wade C."/>
            <person name="Wang S."/>
            <person name="Wangchuk T."/>
            <person name="Wangdi T."/>
            <person name="Whittaker C."/>
            <person name="Wilkinson J."/>
            <person name="Wu Y."/>
            <person name="Wyman D."/>
            <person name="Yadav S."/>
            <person name="Yang S."/>
            <person name="Yang X."/>
            <person name="Yeager S."/>
            <person name="Yee E."/>
            <person name="Young G."/>
            <person name="Zainoun J."/>
            <person name="Zembeck L."/>
            <person name="Zimmer A."/>
            <person name="Zody M."/>
            <person name="Lander E."/>
        </authorList>
    </citation>
    <scope>NUCLEOTIDE SEQUENCE [LARGE SCALE GENOMIC DNA]</scope>
</reference>
<dbReference type="SUPFAM" id="SSF55729">
    <property type="entry name" value="Acyl-CoA N-acyltransferases (Nat)"/>
    <property type="match status" value="1"/>
</dbReference>
<evidence type="ECO:0008006" key="3">
    <source>
        <dbReference type="Google" id="ProtNLM"/>
    </source>
</evidence>
<protein>
    <recommendedName>
        <fullName evidence="3">N-acetyltransferase domain-containing protein</fullName>
    </recommendedName>
</protein>
<dbReference type="OMA" id="TETNQIC"/>